<organism evidence="1 2">
    <name type="scientific">Herbidospora galbida</name>
    <dbReference type="NCBI Taxonomy" id="2575442"/>
    <lineage>
        <taxon>Bacteria</taxon>
        <taxon>Bacillati</taxon>
        <taxon>Actinomycetota</taxon>
        <taxon>Actinomycetes</taxon>
        <taxon>Streptosporangiales</taxon>
        <taxon>Streptosporangiaceae</taxon>
        <taxon>Herbidospora</taxon>
    </lineage>
</organism>
<reference evidence="1 2" key="1">
    <citation type="submission" date="2019-04" db="EMBL/GenBank/DDBJ databases">
        <title>Herbidospora sp. NEAU-GS14.nov., a novel actinomycete isolated from soil.</title>
        <authorList>
            <person name="Han L."/>
        </authorList>
    </citation>
    <scope>NUCLEOTIDE SEQUENCE [LARGE SCALE GENOMIC DNA]</scope>
    <source>
        <strain evidence="1 2">NEAU-GS14</strain>
    </source>
</reference>
<dbReference type="AlphaFoldDB" id="A0A4U3M9F1"/>
<evidence type="ECO:0000313" key="1">
    <source>
        <dbReference type="EMBL" id="TKK84694.1"/>
    </source>
</evidence>
<comment type="caution">
    <text evidence="1">The sequence shown here is derived from an EMBL/GenBank/DDBJ whole genome shotgun (WGS) entry which is preliminary data.</text>
</comment>
<dbReference type="EMBL" id="SZQA01000033">
    <property type="protein sequence ID" value="TKK84694.1"/>
    <property type="molecule type" value="Genomic_DNA"/>
</dbReference>
<dbReference type="Proteomes" id="UP000308705">
    <property type="component" value="Unassembled WGS sequence"/>
</dbReference>
<evidence type="ECO:0000313" key="2">
    <source>
        <dbReference type="Proteomes" id="UP000308705"/>
    </source>
</evidence>
<proteinExistence type="predicted"/>
<name>A0A4U3M9F1_9ACTN</name>
<gene>
    <name evidence="1" type="ORF">FDA94_29205</name>
</gene>
<keyword evidence="2" id="KW-1185">Reference proteome</keyword>
<dbReference type="RefSeq" id="WP_137250278.1">
    <property type="nucleotide sequence ID" value="NZ_SZQA01000033.1"/>
</dbReference>
<accession>A0A4U3M9F1</accession>
<protein>
    <submittedName>
        <fullName evidence="1">Uncharacterized protein</fullName>
    </submittedName>
</protein>
<sequence length="212" mass="23061">MAATIGPDGRSITVRRGYIRNEDGKYKLNFLFNPGGLSTSYGLETNLSFNIMNAWDQRDQGRMRVLPNQHLNLSLLFDRTYEVYEGSIPKGVEIDMEVAKAVVGLYETVSGGTLSGSTTGIMLFAPVDIVLATTSPLKFFGVIESLSMNYTIFNYAQVPIRAQLDVGIKLMPKTVFNGAGVDTGGGGVLQPGVQSNPGGILDDLFILRTRRD</sequence>